<protein>
    <submittedName>
        <fullName evidence="2">Uncharacterized protein</fullName>
    </submittedName>
</protein>
<feature type="transmembrane region" description="Helical" evidence="1">
    <location>
        <begin position="72"/>
        <end position="92"/>
    </location>
</feature>
<accession>A0A1G5ZSK4</accession>
<feature type="transmembrane region" description="Helical" evidence="1">
    <location>
        <begin position="31"/>
        <end position="52"/>
    </location>
</feature>
<dbReference type="EMBL" id="FMXM01000027">
    <property type="protein sequence ID" value="SDA97801.1"/>
    <property type="molecule type" value="Genomic_DNA"/>
</dbReference>
<dbReference type="AlphaFoldDB" id="A0A1G5ZSK4"/>
<gene>
    <name evidence="2" type="ORF">SAMN02927914_05980</name>
</gene>
<evidence type="ECO:0000313" key="3">
    <source>
        <dbReference type="Proteomes" id="UP000198588"/>
    </source>
</evidence>
<sequence>MRAVRNGASAIICCDQHAKPMKSLARLWRWLNAYAAHSDPLTVAANWIAIVVAWNQPFYPLYLWAVVGADKIAPSFLTFLSTPFFLAVPAVARRHSMIGRLMLPMTGIANGIVSTKAFGTGSGVEIFLIPCALIGAALFRPSERAAGLAVITLAAGAYFIPDRFYGLPLAAYSAADNAAMVGLNALSAATLIVFIGLLLSGVVAASEKRDVRHRARNSG</sequence>
<feature type="transmembrane region" description="Helical" evidence="1">
    <location>
        <begin position="181"/>
        <end position="206"/>
    </location>
</feature>
<feature type="transmembrane region" description="Helical" evidence="1">
    <location>
        <begin position="145"/>
        <end position="161"/>
    </location>
</feature>
<reference evidence="2 3" key="1">
    <citation type="submission" date="2016-10" db="EMBL/GenBank/DDBJ databases">
        <authorList>
            <person name="de Groot N.N."/>
        </authorList>
    </citation>
    <scope>NUCLEOTIDE SEQUENCE [LARGE SCALE GENOMIC DNA]</scope>
    <source>
        <strain evidence="2 3">CGMCC 1.12097</strain>
    </source>
</reference>
<evidence type="ECO:0000256" key="1">
    <source>
        <dbReference type="SAM" id="Phobius"/>
    </source>
</evidence>
<keyword evidence="1" id="KW-0812">Transmembrane</keyword>
<keyword evidence="1" id="KW-1133">Transmembrane helix</keyword>
<name>A0A1G5ZSK4_9HYPH</name>
<keyword evidence="1" id="KW-0472">Membrane</keyword>
<evidence type="ECO:0000313" key="2">
    <source>
        <dbReference type="EMBL" id="SDA97801.1"/>
    </source>
</evidence>
<dbReference type="Proteomes" id="UP000198588">
    <property type="component" value="Unassembled WGS sequence"/>
</dbReference>
<organism evidence="2 3">
    <name type="scientific">Mesorhizobium qingshengii</name>
    <dbReference type="NCBI Taxonomy" id="1165689"/>
    <lineage>
        <taxon>Bacteria</taxon>
        <taxon>Pseudomonadati</taxon>
        <taxon>Pseudomonadota</taxon>
        <taxon>Alphaproteobacteria</taxon>
        <taxon>Hyphomicrobiales</taxon>
        <taxon>Phyllobacteriaceae</taxon>
        <taxon>Mesorhizobium</taxon>
    </lineage>
</organism>
<dbReference type="STRING" id="1165689.SAMN02927914_05980"/>
<proteinExistence type="predicted"/>